<evidence type="ECO:0000256" key="9">
    <source>
        <dbReference type="SAM" id="Phobius"/>
    </source>
</evidence>
<dbReference type="Gene3D" id="1.50.10.150">
    <property type="entry name" value="Voltage-dependent anion channel"/>
    <property type="match status" value="1"/>
</dbReference>
<feature type="transmembrane region" description="Helical" evidence="9">
    <location>
        <begin position="222"/>
        <end position="241"/>
    </location>
</feature>
<keyword evidence="6 9" id="KW-1133">Transmembrane helix</keyword>
<keyword evidence="4" id="KW-1003">Cell membrane</keyword>
<name>G8YB34_PICSO</name>
<dbReference type="STRING" id="559304.G8YB34"/>
<evidence type="ECO:0000256" key="4">
    <source>
        <dbReference type="ARBA" id="ARBA00022475"/>
    </source>
</evidence>
<evidence type="ECO:0000256" key="6">
    <source>
        <dbReference type="ARBA" id="ARBA00022989"/>
    </source>
</evidence>
<feature type="transmembrane region" description="Helical" evidence="9">
    <location>
        <begin position="453"/>
        <end position="475"/>
    </location>
</feature>
<dbReference type="InterPro" id="IPR004695">
    <property type="entry name" value="SLAC1/Mae1/Ssu1/TehA"/>
</dbReference>
<evidence type="ECO:0000313" key="12">
    <source>
        <dbReference type="Proteomes" id="UP000005222"/>
    </source>
</evidence>
<evidence type="ECO:0000256" key="7">
    <source>
        <dbReference type="ARBA" id="ARBA00023136"/>
    </source>
</evidence>
<sequence length="498" mass="55437">MVSSDLSDMAKYSETPQRGLTSSSSSTKNESLRDCKKASNEHRGEKDQASGEFGCGESYMKGVSRRLCQTVDDVLIKGFHPAYFVTVMGSGITSCLLYRFPYPARWLQICSYIMFGVAVIFFLVTLFSWIISMVKYPHKFVEMHTNPTSAPFVGCLSMGYTTLVNFLFFITGKDWIIGIWVLWWISVFSSLYCTFVVFCLTYLSKRSRACNHIQQENIQATILLPIVTLTVSASAGNLYAGDLPTMKLEIITIVFSFILWCIAIALAFVIITVYYWRLFVFKIPCSKFVFTTFLPVGVLGQGSFGILLMGKNVSTLPLKYKELVQAVYLYCGFSAADAVEQSKNFTSKSSEYIAFGMVSMLGSIVMGLFLISFGYFSTYVAAMSCLSKTPPFSRKVNHEACYTPSVPNFFNRMFTGMIKFNKGYWAMTFPLGTMALGNNELATAMGGAATFRAIAAIYAVSLFIITIGCTLGTYYKALSHAKRILTGHKLKYATGQMV</sequence>
<dbReference type="Pfam" id="PF03595">
    <property type="entry name" value="SLAC1"/>
    <property type="match status" value="1"/>
</dbReference>
<dbReference type="EMBL" id="FO082049">
    <property type="protein sequence ID" value="CCE83698.1"/>
    <property type="molecule type" value="Genomic_DNA"/>
</dbReference>
<evidence type="ECO:0000256" key="3">
    <source>
        <dbReference type="ARBA" id="ARBA00022448"/>
    </source>
</evidence>
<dbReference type="EMBL" id="FO082048">
    <property type="protein sequence ID" value="CCE84729.1"/>
    <property type="molecule type" value="Genomic_DNA"/>
</dbReference>
<dbReference type="InParanoid" id="G8YB34"/>
<gene>
    <name evidence="10" type="primary">Piso0_004284</name>
    <name evidence="10" type="ORF">GNLVRS01_PISO0K13496g</name>
    <name evidence="11" type="ORF">GNLVRS01_PISO0L13497g</name>
</gene>
<dbReference type="PANTHER" id="PTHR31686:SF1">
    <property type="entry name" value="SULFITE EFFLUX PUMP SSU1"/>
    <property type="match status" value="1"/>
</dbReference>
<keyword evidence="12" id="KW-1185">Reference proteome</keyword>
<keyword evidence="5 9" id="KW-0812">Transmembrane</keyword>
<feature type="transmembrane region" description="Helical" evidence="9">
    <location>
        <begin position="177"/>
        <end position="202"/>
    </location>
</feature>
<reference evidence="12" key="2">
    <citation type="journal article" date="2012" name="G3 (Bethesda)">
        <title>Pichia sorbitophila, an interspecies yeast hybrid reveals early steps of genome resolution following polyploidization.</title>
        <authorList>
            <person name="Leh Louis V."/>
            <person name="Despons L."/>
            <person name="Friedrich A."/>
            <person name="Martin T."/>
            <person name="Durrens P."/>
            <person name="Casaregola S."/>
            <person name="Neuveglise C."/>
            <person name="Fairhead C."/>
            <person name="Marck C."/>
            <person name="Cruz J.A."/>
            <person name="Straub M.L."/>
            <person name="Kugler V."/>
            <person name="Sacerdot C."/>
            <person name="Uzunov Z."/>
            <person name="Thierry A."/>
            <person name="Weiss S."/>
            <person name="Bleykasten C."/>
            <person name="De Montigny J."/>
            <person name="Jacques N."/>
            <person name="Jung P."/>
            <person name="Lemaire M."/>
            <person name="Mallet S."/>
            <person name="Morel G."/>
            <person name="Richard G.F."/>
            <person name="Sarkar A."/>
            <person name="Savel G."/>
            <person name="Schacherer J."/>
            <person name="Seret M.L."/>
            <person name="Talla E."/>
            <person name="Samson G."/>
            <person name="Jubin C."/>
            <person name="Poulain J."/>
            <person name="Vacherie B."/>
            <person name="Barbe V."/>
            <person name="Pelletier E."/>
            <person name="Sherman D.J."/>
            <person name="Westhof E."/>
            <person name="Weissenbach J."/>
            <person name="Baret P.V."/>
            <person name="Wincker P."/>
            <person name="Gaillardin C."/>
            <person name="Dujon B."/>
            <person name="Souciet J.L."/>
        </authorList>
    </citation>
    <scope>NUCLEOTIDE SEQUENCE [LARGE SCALE GENOMIC DNA]</scope>
    <source>
        <strain evidence="12">ATCC MYA-4447 / BCRC 22081 / CBS 7064 / NBRC 10061 / NRRL Y-12695</strain>
    </source>
</reference>
<dbReference type="Proteomes" id="UP000005222">
    <property type="component" value="Chromosome L"/>
</dbReference>
<evidence type="ECO:0000313" key="10">
    <source>
        <dbReference type="EMBL" id="CCE83698.1"/>
    </source>
</evidence>
<dbReference type="HOGENOM" id="CLU_030057_6_2_1"/>
<dbReference type="CDD" id="cd09318">
    <property type="entry name" value="TDT_SSU1"/>
    <property type="match status" value="1"/>
</dbReference>
<feature type="transmembrane region" description="Helical" evidence="9">
    <location>
        <begin position="352"/>
        <end position="376"/>
    </location>
</feature>
<dbReference type="FunCoup" id="G8YB34">
    <property type="interactions" value="72"/>
</dbReference>
<dbReference type="Proteomes" id="UP000005222">
    <property type="component" value="Chromosome K"/>
</dbReference>
<feature type="region of interest" description="Disordered" evidence="8">
    <location>
        <begin position="1"/>
        <end position="50"/>
    </location>
</feature>
<keyword evidence="3" id="KW-0813">Transport</keyword>
<evidence type="ECO:0000256" key="8">
    <source>
        <dbReference type="SAM" id="MobiDB-lite"/>
    </source>
</evidence>
<proteinExistence type="inferred from homology"/>
<feature type="compositionally biased region" description="Basic and acidic residues" evidence="8">
    <location>
        <begin position="30"/>
        <end position="49"/>
    </location>
</feature>
<evidence type="ECO:0000313" key="11">
    <source>
        <dbReference type="EMBL" id="CCE84729.1"/>
    </source>
</evidence>
<organism evidence="10 12">
    <name type="scientific">Pichia sorbitophila (strain ATCC MYA-4447 / BCRC 22081 / CBS 7064 / NBRC 10061 / NRRL Y-12695)</name>
    <name type="common">Hybrid yeast</name>
    <dbReference type="NCBI Taxonomy" id="559304"/>
    <lineage>
        <taxon>Eukaryota</taxon>
        <taxon>Fungi</taxon>
        <taxon>Dikarya</taxon>
        <taxon>Ascomycota</taxon>
        <taxon>Saccharomycotina</taxon>
        <taxon>Pichiomycetes</taxon>
        <taxon>Debaryomycetaceae</taxon>
        <taxon>Millerozyma</taxon>
    </lineage>
</organism>
<dbReference type="InterPro" id="IPR038665">
    <property type="entry name" value="Voltage-dep_anion_channel_sf"/>
</dbReference>
<keyword evidence="7 9" id="KW-0472">Membrane</keyword>
<dbReference type="OrthoDB" id="1099at2759"/>
<evidence type="ECO:0000256" key="5">
    <source>
        <dbReference type="ARBA" id="ARBA00022692"/>
    </source>
</evidence>
<evidence type="ECO:0000256" key="1">
    <source>
        <dbReference type="ARBA" id="ARBA00004651"/>
    </source>
</evidence>
<dbReference type="GO" id="GO:0005886">
    <property type="term" value="C:plasma membrane"/>
    <property type="evidence" value="ECO:0007669"/>
    <property type="project" value="UniProtKB-SubCell"/>
</dbReference>
<dbReference type="eggNOG" id="ENOG502QT02">
    <property type="taxonomic scope" value="Eukaryota"/>
</dbReference>
<comment type="similarity">
    <text evidence="2">Belongs to the tellurite-resistance/dicarboxylate transporter (TDT) family.</text>
</comment>
<feature type="transmembrane region" description="Helical" evidence="9">
    <location>
        <begin position="253"/>
        <end position="276"/>
    </location>
</feature>
<feature type="transmembrane region" description="Helical" evidence="9">
    <location>
        <begin position="82"/>
        <end position="100"/>
    </location>
</feature>
<comment type="subcellular location">
    <subcellularLocation>
        <location evidence="1">Cell membrane</location>
        <topology evidence="1">Multi-pass membrane protein</topology>
    </subcellularLocation>
</comment>
<dbReference type="AlphaFoldDB" id="G8YB34"/>
<dbReference type="PANTHER" id="PTHR31686">
    <property type="match status" value="1"/>
</dbReference>
<feature type="transmembrane region" description="Helical" evidence="9">
    <location>
        <begin position="152"/>
        <end position="171"/>
    </location>
</feature>
<dbReference type="GO" id="GO:0000319">
    <property type="term" value="F:sulfite transmembrane transporter activity"/>
    <property type="evidence" value="ECO:0007669"/>
    <property type="project" value="TreeGrafter"/>
</dbReference>
<protein>
    <submittedName>
        <fullName evidence="10">Piso0_004284 protein</fullName>
    </submittedName>
</protein>
<reference evidence="10" key="1">
    <citation type="submission" date="2011-10" db="EMBL/GenBank/DDBJ databases">
        <authorList>
            <person name="Genoscope - CEA"/>
        </authorList>
    </citation>
    <scope>NUCLEOTIDE SEQUENCE</scope>
</reference>
<evidence type="ECO:0000256" key="2">
    <source>
        <dbReference type="ARBA" id="ARBA00008566"/>
    </source>
</evidence>
<feature type="transmembrane region" description="Helical" evidence="9">
    <location>
        <begin position="106"/>
        <end position="131"/>
    </location>
</feature>
<feature type="transmembrane region" description="Helical" evidence="9">
    <location>
        <begin position="288"/>
        <end position="310"/>
    </location>
</feature>
<accession>G8YB34</accession>
<dbReference type="InterPro" id="IPR051629">
    <property type="entry name" value="Sulfite_efflux_TDT"/>
</dbReference>